<accession>A0A0G1DID6</accession>
<comment type="caution">
    <text evidence="2">The sequence shown here is derived from an EMBL/GenBank/DDBJ whole genome shotgun (WGS) entry which is preliminary data.</text>
</comment>
<dbReference type="AlphaFoldDB" id="A0A0G1DID6"/>
<evidence type="ECO:0000313" key="3">
    <source>
        <dbReference type="Proteomes" id="UP000034090"/>
    </source>
</evidence>
<feature type="chain" id="PRO_5002536561" description="Ig-like domain-containing protein" evidence="1">
    <location>
        <begin position="26"/>
        <end position="144"/>
    </location>
</feature>
<reference evidence="2 3" key="1">
    <citation type="journal article" date="2015" name="Nature">
        <title>rRNA introns, odd ribosomes, and small enigmatic genomes across a large radiation of phyla.</title>
        <authorList>
            <person name="Brown C.T."/>
            <person name="Hug L.A."/>
            <person name="Thomas B.C."/>
            <person name="Sharon I."/>
            <person name="Castelle C.J."/>
            <person name="Singh A."/>
            <person name="Wilkins M.J."/>
            <person name="Williams K.H."/>
            <person name="Banfield J.F."/>
        </authorList>
    </citation>
    <scope>NUCLEOTIDE SEQUENCE [LARGE SCALE GENOMIC DNA]</scope>
</reference>
<dbReference type="Proteomes" id="UP000034090">
    <property type="component" value="Unassembled WGS sequence"/>
</dbReference>
<proteinExistence type="predicted"/>
<name>A0A0G1DID6_9BACT</name>
<dbReference type="EMBL" id="LCFQ01000013">
    <property type="protein sequence ID" value="KKS97347.1"/>
    <property type="molecule type" value="Genomic_DNA"/>
</dbReference>
<gene>
    <name evidence="2" type="ORF">UV74_C0013G0469</name>
</gene>
<organism evidence="2 3">
    <name type="scientific">Candidatus Woesebacteria bacterium GW2011_GWB1_43_14</name>
    <dbReference type="NCBI Taxonomy" id="1618578"/>
    <lineage>
        <taxon>Bacteria</taxon>
        <taxon>Candidatus Woeseibacteriota</taxon>
    </lineage>
</organism>
<evidence type="ECO:0000313" key="2">
    <source>
        <dbReference type="EMBL" id="KKS97347.1"/>
    </source>
</evidence>
<evidence type="ECO:0008006" key="4">
    <source>
        <dbReference type="Google" id="ProtNLM"/>
    </source>
</evidence>
<evidence type="ECO:0000256" key="1">
    <source>
        <dbReference type="SAM" id="SignalP"/>
    </source>
</evidence>
<feature type="signal peptide" evidence="1">
    <location>
        <begin position="1"/>
        <end position="25"/>
    </location>
</feature>
<keyword evidence="1" id="KW-0732">Signal</keyword>
<sequence>MIKKVTIFLFAFVVFGFIAAGNASAHDVYAESGAALRHAYKPTTVSETGWMKARVDNFAPMPVSTLVCVTAYNQANGNGTHLGCLKVNLDSHNGNNWAVEFNAPTYQLAPGTYTVAYTYQDGAGNWQRIKSLSLQIQDGVYRAW</sequence>
<protein>
    <recommendedName>
        <fullName evidence="4">Ig-like domain-containing protein</fullName>
    </recommendedName>
</protein>